<evidence type="ECO:0000256" key="1">
    <source>
        <dbReference type="SAM" id="Phobius"/>
    </source>
</evidence>
<sequence length="361" mass="39404">MWARKSEGTADIAAAANAAGAAEIIKLIKSKYFFDELGVTELKSFFYTQKYNDVTNYTQAVQKLYYKTCAYDSSGSLRFHFADANRDIPFCQSVWNQAPAVSQRGQYISPDEIIKRTVKTMMSEAEGTANAAAEIAESTKIATIKEAEEKTIEAASTQLYGAIGCLRCGYGLGTVAPTVGLIGAVAVHQWTNAALVAAAKKGIEVGMAKAIEGVKKIWELGNVPGVNFGEVVNSTNYFNKDLLAKSIYELSDKICSVGGIGSDKTFCIVKLTYNREPIFIKYVTQLTKTVAQDATTASTEAKDVALANATNATHSFNIAIIASVVSIVVIVLVMVIIYLILRYRRKKKMKKKLEYIKLLKE</sequence>
<name>W4IRQ3_PLAFP</name>
<dbReference type="AlphaFoldDB" id="W4IRQ3"/>
<dbReference type="InterPro" id="IPR006373">
    <property type="entry name" value="VSA_Rifin"/>
</dbReference>
<keyword evidence="1" id="KW-1133">Transmembrane helix</keyword>
<dbReference type="Pfam" id="PF02009">
    <property type="entry name" value="RIFIN"/>
    <property type="match status" value="2"/>
</dbReference>
<reference evidence="2 3" key="2">
    <citation type="submission" date="2013-02" db="EMBL/GenBank/DDBJ databases">
        <title>The Genome Sequence of Plasmodium falciparum Palo Alto/Uganda.</title>
        <authorList>
            <consortium name="The Broad Institute Genome Sequencing Platform"/>
            <consortium name="The Broad Institute Genome Sequencing Center for Infectious Disease"/>
            <person name="Neafsey D."/>
            <person name="Cheeseman I."/>
            <person name="Volkman S."/>
            <person name="Adams J."/>
            <person name="Walker B."/>
            <person name="Young S.K."/>
            <person name="Zeng Q."/>
            <person name="Gargeya S."/>
            <person name="Fitzgerald M."/>
            <person name="Haas B."/>
            <person name="Abouelleil A."/>
            <person name="Alvarado L."/>
            <person name="Arachchi H.M."/>
            <person name="Berlin A.M."/>
            <person name="Chapman S.B."/>
            <person name="Dewar J."/>
            <person name="Goldberg J."/>
            <person name="Griggs A."/>
            <person name="Gujja S."/>
            <person name="Hansen M."/>
            <person name="Howarth C."/>
            <person name="Imamovic A."/>
            <person name="Larimer J."/>
            <person name="McCowan C."/>
            <person name="Murphy C."/>
            <person name="Neiman D."/>
            <person name="Pearson M."/>
            <person name="Priest M."/>
            <person name="Roberts A."/>
            <person name="Saif S."/>
            <person name="Shea T."/>
            <person name="Sisk P."/>
            <person name="Sykes S."/>
            <person name="Wortman J."/>
            <person name="Nusbaum C."/>
            <person name="Birren B."/>
        </authorList>
    </citation>
    <scope>NUCLEOTIDE SEQUENCE [LARGE SCALE GENOMIC DNA]</scope>
    <source>
        <strain evidence="2 3">Palo Alto/Uganda</strain>
    </source>
</reference>
<gene>
    <name evidence="2" type="ORF">PFUGPA_05989</name>
</gene>
<reference evidence="2 3" key="1">
    <citation type="submission" date="2013-02" db="EMBL/GenBank/DDBJ databases">
        <title>The Genome Annotation of Plasmodium falciparum Palo Alto/Uganda.</title>
        <authorList>
            <consortium name="The Broad Institute Genome Sequencing Platform"/>
            <consortium name="The Broad Institute Genome Sequencing Center for Infectious Disease"/>
            <person name="Neafsey D."/>
            <person name="Hoffman S."/>
            <person name="Volkman S."/>
            <person name="Rosenthal P."/>
            <person name="Walker B."/>
            <person name="Young S.K."/>
            <person name="Zeng Q."/>
            <person name="Gargeya S."/>
            <person name="Fitzgerald M."/>
            <person name="Haas B."/>
            <person name="Abouelleil A."/>
            <person name="Allen A.W."/>
            <person name="Alvarado L."/>
            <person name="Arachchi H.M."/>
            <person name="Berlin A.M."/>
            <person name="Chapman S.B."/>
            <person name="Gainer-Dewar J."/>
            <person name="Goldberg J."/>
            <person name="Griggs A."/>
            <person name="Gujja S."/>
            <person name="Hansen M."/>
            <person name="Howarth C."/>
            <person name="Imamovic A."/>
            <person name="Ireland A."/>
            <person name="Larimer J."/>
            <person name="McCowan C."/>
            <person name="Murphy C."/>
            <person name="Pearson M."/>
            <person name="Poon T.W."/>
            <person name="Priest M."/>
            <person name="Roberts A."/>
            <person name="Saif S."/>
            <person name="Shea T."/>
            <person name="Sisk P."/>
            <person name="Sykes S."/>
            <person name="Wortman J."/>
            <person name="Nusbaum C."/>
            <person name="Birren B."/>
        </authorList>
    </citation>
    <scope>NUCLEOTIDE SEQUENCE [LARGE SCALE GENOMIC DNA]</scope>
    <source>
        <strain evidence="2 3">Palo Alto/Uganda</strain>
    </source>
</reference>
<proteinExistence type="predicted"/>
<evidence type="ECO:0008006" key="4">
    <source>
        <dbReference type="Google" id="ProtNLM"/>
    </source>
</evidence>
<dbReference type="Proteomes" id="UP000019103">
    <property type="component" value="Unassembled WGS sequence"/>
</dbReference>
<organism evidence="2 3">
    <name type="scientific">Plasmodium falciparum (isolate Palo Alto / Uganda)</name>
    <dbReference type="NCBI Taxonomy" id="57270"/>
    <lineage>
        <taxon>Eukaryota</taxon>
        <taxon>Sar</taxon>
        <taxon>Alveolata</taxon>
        <taxon>Apicomplexa</taxon>
        <taxon>Aconoidasida</taxon>
        <taxon>Haemosporida</taxon>
        <taxon>Plasmodiidae</taxon>
        <taxon>Plasmodium</taxon>
        <taxon>Plasmodium (Laverania)</taxon>
    </lineage>
</organism>
<evidence type="ECO:0000313" key="3">
    <source>
        <dbReference type="Proteomes" id="UP000019103"/>
    </source>
</evidence>
<evidence type="ECO:0000313" key="2">
    <source>
        <dbReference type="EMBL" id="ETW51996.1"/>
    </source>
</evidence>
<accession>W4IRQ3</accession>
<dbReference type="EMBL" id="KI927425">
    <property type="protein sequence ID" value="ETW51996.1"/>
    <property type="molecule type" value="Genomic_DNA"/>
</dbReference>
<keyword evidence="1" id="KW-0472">Membrane</keyword>
<protein>
    <recommendedName>
        <fullName evidence="4">Rifin</fullName>
    </recommendedName>
</protein>
<keyword evidence="1" id="KW-0812">Transmembrane</keyword>
<feature type="transmembrane region" description="Helical" evidence="1">
    <location>
        <begin position="318"/>
        <end position="341"/>
    </location>
</feature>